<reference evidence="15 16" key="1">
    <citation type="submission" date="2017-11" db="EMBL/GenBank/DDBJ databases">
        <title>Infants hospitalized years apart are colonized by the same room-sourced microbial strains.</title>
        <authorList>
            <person name="Brooks B."/>
            <person name="Olm M.R."/>
            <person name="Firek B.A."/>
            <person name="Baker R."/>
            <person name="Thomas B.C."/>
            <person name="Morowitz M.J."/>
            <person name="Banfield J.F."/>
        </authorList>
    </citation>
    <scope>NUCLEOTIDE SEQUENCE [LARGE SCALE GENOMIC DNA]</scope>
    <source>
        <strain evidence="15">S2_009_000_R2_76</strain>
    </source>
</reference>
<dbReference type="EMBL" id="QFOI01000561">
    <property type="protein sequence ID" value="PZP40955.1"/>
    <property type="molecule type" value="Genomic_DNA"/>
</dbReference>
<keyword evidence="4" id="KW-0808">Transferase</keyword>
<dbReference type="GO" id="GO:0016020">
    <property type="term" value="C:membrane"/>
    <property type="evidence" value="ECO:0007669"/>
    <property type="project" value="InterPro"/>
</dbReference>
<dbReference type="GO" id="GO:0030158">
    <property type="term" value="F:protein xylosyltransferase activity"/>
    <property type="evidence" value="ECO:0007669"/>
    <property type="project" value="InterPro"/>
</dbReference>
<evidence type="ECO:0000256" key="5">
    <source>
        <dbReference type="ARBA" id="ARBA00022692"/>
    </source>
</evidence>
<accession>A0A2W5E9G7</accession>
<evidence type="ECO:0000256" key="7">
    <source>
        <dbReference type="ARBA" id="ARBA00022824"/>
    </source>
</evidence>
<dbReference type="PANTHER" id="PTHR46025">
    <property type="entry name" value="XYLOSYLTRANSFERASE OXT"/>
    <property type="match status" value="1"/>
</dbReference>
<comment type="caution">
    <text evidence="15">The sequence shown here is derived from an EMBL/GenBank/DDBJ whole genome shotgun (WGS) entry which is preliminary data.</text>
</comment>
<keyword evidence="10" id="KW-0333">Golgi apparatus</keyword>
<evidence type="ECO:0000256" key="12">
    <source>
        <dbReference type="ARBA" id="ARBA00023157"/>
    </source>
</evidence>
<dbReference type="PANTHER" id="PTHR46025:SF3">
    <property type="entry name" value="XYLOSYLTRANSFERASE OXT"/>
    <property type="match status" value="1"/>
</dbReference>
<proteinExistence type="predicted"/>
<keyword evidence="5" id="KW-0812">Transmembrane</keyword>
<evidence type="ECO:0000256" key="2">
    <source>
        <dbReference type="ARBA" id="ARBA00004648"/>
    </source>
</evidence>
<feature type="non-terminal residue" evidence="15">
    <location>
        <position position="1"/>
    </location>
</feature>
<keyword evidence="11" id="KW-0472">Membrane</keyword>
<dbReference type="InterPro" id="IPR003406">
    <property type="entry name" value="Glyco_trans_14"/>
</dbReference>
<evidence type="ECO:0000313" key="16">
    <source>
        <dbReference type="Proteomes" id="UP000249645"/>
    </source>
</evidence>
<evidence type="ECO:0000256" key="1">
    <source>
        <dbReference type="ARBA" id="ARBA00004323"/>
    </source>
</evidence>
<evidence type="ECO:0000256" key="3">
    <source>
        <dbReference type="ARBA" id="ARBA00022676"/>
    </source>
</evidence>
<keyword evidence="13" id="KW-0325">Glycoprotein</keyword>
<gene>
    <name evidence="15" type="ORF">DI598_18820</name>
</gene>
<dbReference type="Pfam" id="PF02485">
    <property type="entry name" value="Branch"/>
    <property type="match status" value="1"/>
</dbReference>
<evidence type="ECO:0000256" key="4">
    <source>
        <dbReference type="ARBA" id="ARBA00022679"/>
    </source>
</evidence>
<sequence length="153" mass="18210">LMDTINVRNRVGHYLVYGLVKLQKYLKIKRSFEKNGMDIYLGSQWWSLSIDTIKNVLLYVNDNPWIFKMFKKSYIPDETFFHTVIMNMPYPKTVENDNLRYFDWNIREDQNTRPAILNQSDLEILKSTNAFFARKFNSEASLTLIESLDHLNS</sequence>
<dbReference type="Proteomes" id="UP000249645">
    <property type="component" value="Unassembled WGS sequence"/>
</dbReference>
<evidence type="ECO:0000256" key="11">
    <source>
        <dbReference type="ARBA" id="ARBA00023136"/>
    </source>
</evidence>
<keyword evidence="8" id="KW-0735">Signal-anchor</keyword>
<dbReference type="InterPro" id="IPR043538">
    <property type="entry name" value="XYLT"/>
</dbReference>
<evidence type="ECO:0000256" key="9">
    <source>
        <dbReference type="ARBA" id="ARBA00022989"/>
    </source>
</evidence>
<keyword evidence="7" id="KW-0256">Endoplasmic reticulum</keyword>
<evidence type="ECO:0000256" key="10">
    <source>
        <dbReference type="ARBA" id="ARBA00023034"/>
    </source>
</evidence>
<keyword evidence="9" id="KW-1133">Transmembrane helix</keyword>
<dbReference type="GO" id="GO:0046872">
    <property type="term" value="F:metal ion binding"/>
    <property type="evidence" value="ECO:0007669"/>
    <property type="project" value="UniProtKB-KW"/>
</dbReference>
<evidence type="ECO:0000256" key="14">
    <source>
        <dbReference type="ARBA" id="ARBA00042865"/>
    </source>
</evidence>
<evidence type="ECO:0000256" key="6">
    <source>
        <dbReference type="ARBA" id="ARBA00022723"/>
    </source>
</evidence>
<evidence type="ECO:0000256" key="13">
    <source>
        <dbReference type="ARBA" id="ARBA00023180"/>
    </source>
</evidence>
<protein>
    <recommendedName>
        <fullName evidence="14">Peptide O-xylosyltransferase</fullName>
    </recommendedName>
</protein>
<dbReference type="AlphaFoldDB" id="A0A2W5E9G7"/>
<evidence type="ECO:0000313" key="15">
    <source>
        <dbReference type="EMBL" id="PZP40955.1"/>
    </source>
</evidence>
<keyword evidence="6" id="KW-0479">Metal-binding</keyword>
<organism evidence="15 16">
    <name type="scientific">Pseudopedobacter saltans</name>
    <dbReference type="NCBI Taxonomy" id="151895"/>
    <lineage>
        <taxon>Bacteria</taxon>
        <taxon>Pseudomonadati</taxon>
        <taxon>Bacteroidota</taxon>
        <taxon>Sphingobacteriia</taxon>
        <taxon>Sphingobacteriales</taxon>
        <taxon>Sphingobacteriaceae</taxon>
        <taxon>Pseudopedobacter</taxon>
    </lineage>
</organism>
<dbReference type="GO" id="GO:0030166">
    <property type="term" value="P:proteoglycan biosynthetic process"/>
    <property type="evidence" value="ECO:0007669"/>
    <property type="project" value="InterPro"/>
</dbReference>
<keyword evidence="12" id="KW-1015">Disulfide bond</keyword>
<name>A0A2W5E9G7_9SPHI</name>
<evidence type="ECO:0000256" key="8">
    <source>
        <dbReference type="ARBA" id="ARBA00022968"/>
    </source>
</evidence>
<keyword evidence="3" id="KW-0328">Glycosyltransferase</keyword>
<comment type="subcellular location">
    <subcellularLocation>
        <location evidence="2">Endoplasmic reticulum membrane</location>
        <topology evidence="2">Single-pass type II membrane protein</topology>
    </subcellularLocation>
    <subcellularLocation>
        <location evidence="1">Golgi apparatus membrane</location>
        <topology evidence="1">Single-pass type II membrane protein</topology>
    </subcellularLocation>
</comment>